<accession>A0A8J2P1V0</accession>
<gene>
    <name evidence="1" type="ORF">AFUS01_LOCUS10069</name>
</gene>
<proteinExistence type="predicted"/>
<evidence type="ECO:0000313" key="2">
    <source>
        <dbReference type="Proteomes" id="UP000708208"/>
    </source>
</evidence>
<keyword evidence="2" id="KW-1185">Reference proteome</keyword>
<dbReference type="AlphaFoldDB" id="A0A8J2P1V0"/>
<comment type="caution">
    <text evidence="1">The sequence shown here is derived from an EMBL/GenBank/DDBJ whole genome shotgun (WGS) entry which is preliminary data.</text>
</comment>
<dbReference type="Proteomes" id="UP000708208">
    <property type="component" value="Unassembled WGS sequence"/>
</dbReference>
<name>A0A8J2P1V0_9HEXA</name>
<sequence>WSQLLQQKPIRFRRDAGHSPAEDGSHIVVRIKDSIEHLRHAEARLKTFIERVEEGLKNSTVVKALQATHEKVEKVELDLTRIAALNISSQDDHVSN</sequence>
<organism evidence="1 2">
    <name type="scientific">Allacma fusca</name>
    <dbReference type="NCBI Taxonomy" id="39272"/>
    <lineage>
        <taxon>Eukaryota</taxon>
        <taxon>Metazoa</taxon>
        <taxon>Ecdysozoa</taxon>
        <taxon>Arthropoda</taxon>
        <taxon>Hexapoda</taxon>
        <taxon>Collembola</taxon>
        <taxon>Symphypleona</taxon>
        <taxon>Sminthuridae</taxon>
        <taxon>Allacma</taxon>
    </lineage>
</organism>
<feature type="non-terminal residue" evidence="1">
    <location>
        <position position="1"/>
    </location>
</feature>
<evidence type="ECO:0000313" key="1">
    <source>
        <dbReference type="EMBL" id="CAG7720814.1"/>
    </source>
</evidence>
<dbReference type="EMBL" id="CAJVCH010073969">
    <property type="protein sequence ID" value="CAG7720814.1"/>
    <property type="molecule type" value="Genomic_DNA"/>
</dbReference>
<reference evidence="1" key="1">
    <citation type="submission" date="2021-06" db="EMBL/GenBank/DDBJ databases">
        <authorList>
            <person name="Hodson N. C."/>
            <person name="Mongue J. A."/>
            <person name="Jaron S. K."/>
        </authorList>
    </citation>
    <scope>NUCLEOTIDE SEQUENCE</scope>
</reference>
<protein>
    <submittedName>
        <fullName evidence="1">Uncharacterized protein</fullName>
    </submittedName>
</protein>